<name>A0A379X194_SALET</name>
<evidence type="ECO:0000313" key="1">
    <source>
        <dbReference type="EMBL" id="SUH39356.1"/>
    </source>
</evidence>
<evidence type="ECO:0000313" key="2">
    <source>
        <dbReference type="Proteomes" id="UP000254712"/>
    </source>
</evidence>
<proteinExistence type="predicted"/>
<gene>
    <name evidence="1" type="ORF">NCTC8261_05709</name>
</gene>
<dbReference type="Proteomes" id="UP000254712">
    <property type="component" value="Unassembled WGS sequence"/>
</dbReference>
<reference evidence="1 2" key="1">
    <citation type="submission" date="2018-06" db="EMBL/GenBank/DDBJ databases">
        <authorList>
            <consortium name="Pathogen Informatics"/>
            <person name="Doyle S."/>
        </authorList>
    </citation>
    <scope>NUCLEOTIDE SEQUENCE [LARGE SCALE GENOMIC DNA]</scope>
    <source>
        <strain evidence="1 2">NCTC8261</strain>
    </source>
</reference>
<dbReference type="EMBL" id="UGXT01000002">
    <property type="protein sequence ID" value="SUH39356.1"/>
    <property type="molecule type" value="Genomic_DNA"/>
</dbReference>
<dbReference type="AlphaFoldDB" id="A0A379X194"/>
<protein>
    <submittedName>
        <fullName evidence="1">Uncharacterized protein</fullName>
    </submittedName>
</protein>
<organism evidence="1 2">
    <name type="scientific">Salmonella enterica I</name>
    <dbReference type="NCBI Taxonomy" id="59201"/>
    <lineage>
        <taxon>Bacteria</taxon>
        <taxon>Pseudomonadati</taxon>
        <taxon>Pseudomonadota</taxon>
        <taxon>Gammaproteobacteria</taxon>
        <taxon>Enterobacterales</taxon>
        <taxon>Enterobacteriaceae</taxon>
        <taxon>Salmonella</taxon>
    </lineage>
</organism>
<accession>A0A379X194</accession>
<sequence length="124" mass="13939">MNNTRWLISAAFTPGAAARWVFSTPGAQQDHILAALHERQTGQLPDDLTIDAWLEAEVELLQRFDSWQTSLFQPGFHSALMSAVLFLLQRHAQECRLIFGLTEALVVKTCIFMLLTRTKGGKEP</sequence>